<dbReference type="Proteomes" id="UP000003828">
    <property type="component" value="Unassembled WGS sequence"/>
</dbReference>
<gene>
    <name evidence="2" type="ORF">ARGLB_037_01480</name>
</gene>
<dbReference type="EMBL" id="BAEG01000037">
    <property type="protein sequence ID" value="GAB13297.1"/>
    <property type="molecule type" value="Genomic_DNA"/>
</dbReference>
<dbReference type="RefSeq" id="WP_003800406.1">
    <property type="nucleotide sequence ID" value="NZ_BAEG01000037.1"/>
</dbReference>
<dbReference type="OrthoDB" id="5185819at2"/>
<dbReference type="InterPro" id="IPR034660">
    <property type="entry name" value="DinB/YfiT-like"/>
</dbReference>
<dbReference type="eggNOG" id="COG2318">
    <property type="taxonomic scope" value="Bacteria"/>
</dbReference>
<organism evidence="2 3">
    <name type="scientific">Arthrobacter globiformis (strain ATCC 8010 / DSM 20124 / JCM 1332 / NBRC 12137 / NCIMB 8907 / NRRL B-2979 / 168)</name>
    <dbReference type="NCBI Taxonomy" id="1077972"/>
    <lineage>
        <taxon>Bacteria</taxon>
        <taxon>Bacillati</taxon>
        <taxon>Actinomycetota</taxon>
        <taxon>Actinomycetes</taxon>
        <taxon>Micrococcales</taxon>
        <taxon>Micrococcaceae</taxon>
        <taxon>Arthrobacter</taxon>
    </lineage>
</organism>
<accession>H0QK57</accession>
<dbReference type="NCBIfam" id="TIGR03083">
    <property type="entry name" value="maleylpyruvate isomerase family mycothiol-dependent enzyme"/>
    <property type="match status" value="1"/>
</dbReference>
<sequence>MTQHGIQAMKTLREEIFNLEHVLTAEDWARPSACPGWSVQDIVIHLNCTLREVVNPESLPSPVSGDIEASNDVGVAAFRGQSPEQTLAEYREMIDSAIEELTKLQVPPASESEVDMDNAGVYPAHILVDSLVFDHYCHLRHDIFAPHGPIDAPTVKPEEDIVRSSLDWLMAGLPQMSPETLRTAVTAPVRLRLTGVGGSDWLIFPGAEKPSVALDDRSVEPAAVIISDADDFIRWGTKRASAERRDQMVRVEGDLNLARRVLDAIHVF</sequence>
<protein>
    <recommendedName>
        <fullName evidence="1">Mycothiol-dependent maleylpyruvate isomerase metal-binding domain-containing protein</fullName>
    </recommendedName>
</protein>
<reference evidence="2 3" key="1">
    <citation type="submission" date="2011-12" db="EMBL/GenBank/DDBJ databases">
        <title>Whole genome shotgun sequence of Arthrobacter globiformis NBRC 12137.</title>
        <authorList>
            <person name="Miyazawa S."/>
            <person name="Hosoyama A."/>
            <person name="Tsuchikane K."/>
            <person name="Katsumata H."/>
            <person name="Yamazaki S."/>
            <person name="Fujita N."/>
        </authorList>
    </citation>
    <scope>NUCLEOTIDE SEQUENCE [LARGE SCALE GENOMIC DNA]</scope>
    <source>
        <strain evidence="2 3">NBRC 12137</strain>
    </source>
</reference>
<dbReference type="Pfam" id="PF11716">
    <property type="entry name" value="MDMPI_N"/>
    <property type="match status" value="1"/>
</dbReference>
<dbReference type="Gene3D" id="1.20.120.450">
    <property type="entry name" value="dinb family like domain"/>
    <property type="match status" value="1"/>
</dbReference>
<feature type="domain" description="Mycothiol-dependent maleylpyruvate isomerase metal-binding" evidence="1">
    <location>
        <begin position="19"/>
        <end position="106"/>
    </location>
</feature>
<dbReference type="AlphaFoldDB" id="H0QK57"/>
<evidence type="ECO:0000313" key="2">
    <source>
        <dbReference type="EMBL" id="GAB13297.1"/>
    </source>
</evidence>
<dbReference type="GO" id="GO:0046872">
    <property type="term" value="F:metal ion binding"/>
    <property type="evidence" value="ECO:0007669"/>
    <property type="project" value="InterPro"/>
</dbReference>
<evidence type="ECO:0000313" key="3">
    <source>
        <dbReference type="Proteomes" id="UP000003828"/>
    </source>
</evidence>
<dbReference type="STRING" id="1077972.ARGLB_037_01480"/>
<dbReference type="SUPFAM" id="SSF109854">
    <property type="entry name" value="DinB/YfiT-like putative metalloenzymes"/>
    <property type="match status" value="1"/>
</dbReference>
<name>H0QK57_ARTG1</name>
<keyword evidence="3" id="KW-1185">Reference proteome</keyword>
<dbReference type="InterPro" id="IPR017517">
    <property type="entry name" value="Maleyloyr_isom"/>
</dbReference>
<dbReference type="InterPro" id="IPR024344">
    <property type="entry name" value="MDMPI_metal-binding"/>
</dbReference>
<proteinExistence type="predicted"/>
<comment type="caution">
    <text evidence="2">The sequence shown here is derived from an EMBL/GenBank/DDBJ whole genome shotgun (WGS) entry which is preliminary data.</text>
</comment>
<evidence type="ECO:0000259" key="1">
    <source>
        <dbReference type="Pfam" id="PF11716"/>
    </source>
</evidence>